<reference evidence="2 3" key="1">
    <citation type="submission" date="2023-03" db="EMBL/GenBank/DDBJ databases">
        <title>High recombination rates correlate with genetic variation in Cardiocondyla obscurior ants.</title>
        <authorList>
            <person name="Errbii M."/>
        </authorList>
    </citation>
    <scope>NUCLEOTIDE SEQUENCE [LARGE SCALE GENOMIC DNA]</scope>
    <source>
        <strain evidence="2">Alpha-2009</strain>
        <tissue evidence="2">Whole body</tissue>
    </source>
</reference>
<name>A0AAW2G336_9HYME</name>
<evidence type="ECO:0000256" key="1">
    <source>
        <dbReference type="SAM" id="MobiDB-lite"/>
    </source>
</evidence>
<evidence type="ECO:0000313" key="3">
    <source>
        <dbReference type="Proteomes" id="UP001430953"/>
    </source>
</evidence>
<accession>A0AAW2G336</accession>
<comment type="caution">
    <text evidence="2">The sequence shown here is derived from an EMBL/GenBank/DDBJ whole genome shotgun (WGS) entry which is preliminary data.</text>
</comment>
<dbReference type="AlphaFoldDB" id="A0AAW2G336"/>
<keyword evidence="3" id="KW-1185">Reference proteome</keyword>
<protein>
    <submittedName>
        <fullName evidence="2">Uncharacterized protein</fullName>
    </submittedName>
</protein>
<sequence>MSQVSSRKGNQSLKLDSLEKKKEKKMKKKKKTSSDIRYLEHVRETIKVFNKTREQRISFSNYFVRSGRARLTPFLHRSSSSSLLPLCTLPAISFHGSLTAYASSLTKSPFRKLLAITNVTST</sequence>
<evidence type="ECO:0000313" key="2">
    <source>
        <dbReference type="EMBL" id="KAL0121855.1"/>
    </source>
</evidence>
<feature type="compositionally biased region" description="Basic residues" evidence="1">
    <location>
        <begin position="22"/>
        <end position="31"/>
    </location>
</feature>
<feature type="region of interest" description="Disordered" evidence="1">
    <location>
        <begin position="1"/>
        <end position="34"/>
    </location>
</feature>
<dbReference type="Proteomes" id="UP001430953">
    <property type="component" value="Unassembled WGS sequence"/>
</dbReference>
<gene>
    <name evidence="2" type="ORF">PUN28_006966</name>
</gene>
<dbReference type="EMBL" id="JADYXP020000006">
    <property type="protein sequence ID" value="KAL0121855.1"/>
    <property type="molecule type" value="Genomic_DNA"/>
</dbReference>
<organism evidence="2 3">
    <name type="scientific">Cardiocondyla obscurior</name>
    <dbReference type="NCBI Taxonomy" id="286306"/>
    <lineage>
        <taxon>Eukaryota</taxon>
        <taxon>Metazoa</taxon>
        <taxon>Ecdysozoa</taxon>
        <taxon>Arthropoda</taxon>
        <taxon>Hexapoda</taxon>
        <taxon>Insecta</taxon>
        <taxon>Pterygota</taxon>
        <taxon>Neoptera</taxon>
        <taxon>Endopterygota</taxon>
        <taxon>Hymenoptera</taxon>
        <taxon>Apocrita</taxon>
        <taxon>Aculeata</taxon>
        <taxon>Formicoidea</taxon>
        <taxon>Formicidae</taxon>
        <taxon>Myrmicinae</taxon>
        <taxon>Cardiocondyla</taxon>
    </lineage>
</organism>
<proteinExistence type="predicted"/>
<feature type="compositionally biased region" description="Polar residues" evidence="1">
    <location>
        <begin position="1"/>
        <end position="14"/>
    </location>
</feature>